<dbReference type="PANTHER" id="PTHR30349:SF41">
    <property type="entry name" value="INTEGRASE_RECOMBINASE PROTEIN MJ0367-RELATED"/>
    <property type="match status" value="1"/>
</dbReference>
<dbReference type="PANTHER" id="PTHR30349">
    <property type="entry name" value="PHAGE INTEGRASE-RELATED"/>
    <property type="match status" value="1"/>
</dbReference>
<dbReference type="GO" id="GO:0015074">
    <property type="term" value="P:DNA integration"/>
    <property type="evidence" value="ECO:0007669"/>
    <property type="project" value="UniProtKB-KW"/>
</dbReference>
<dbReference type="InterPro" id="IPR013762">
    <property type="entry name" value="Integrase-like_cat_sf"/>
</dbReference>
<organism evidence="6 7">
    <name type="scientific">Halosimplex pelagicum</name>
    <dbReference type="NCBI Taxonomy" id="869886"/>
    <lineage>
        <taxon>Archaea</taxon>
        <taxon>Methanobacteriati</taxon>
        <taxon>Methanobacteriota</taxon>
        <taxon>Stenosarchaea group</taxon>
        <taxon>Halobacteria</taxon>
        <taxon>Halobacteriales</taxon>
        <taxon>Haloarculaceae</taxon>
        <taxon>Halosimplex</taxon>
    </lineage>
</organism>
<dbReference type="AlphaFoldDB" id="A0A7D5P517"/>
<dbReference type="PROSITE" id="PS51898">
    <property type="entry name" value="TYR_RECOMBINASE"/>
    <property type="match status" value="1"/>
</dbReference>
<keyword evidence="3" id="KW-0233">DNA recombination</keyword>
<gene>
    <name evidence="6" type="ORF">HZS54_04915</name>
</gene>
<evidence type="ECO:0000313" key="7">
    <source>
        <dbReference type="Proteomes" id="UP000509346"/>
    </source>
</evidence>
<keyword evidence="7" id="KW-1185">Reference proteome</keyword>
<keyword evidence="1" id="KW-0229">DNA integration</keyword>
<feature type="region of interest" description="Disordered" evidence="4">
    <location>
        <begin position="426"/>
        <end position="447"/>
    </location>
</feature>
<dbReference type="GO" id="GO:0003677">
    <property type="term" value="F:DNA binding"/>
    <property type="evidence" value="ECO:0007669"/>
    <property type="project" value="UniProtKB-KW"/>
</dbReference>
<dbReference type="RefSeq" id="WP_179920830.1">
    <property type="nucleotide sequence ID" value="NZ_CP058909.1"/>
</dbReference>
<sequence>MADSDPRDEVDTLRDRLESGERYVQFEPDREHLLQMSDNIRLLPSQIGAHRHLKLLRHTSRMAQLAQPPTVGDFEENDEADAAGVTDEDDVETLLDEHGLLGLTLDYRAAADAIVRWIHGEYDNEHTNQDYRTALRSWGRYRLKTDEPPETLAWIPTGTSNNFDPTPSERDLLTQPDVEAMIDACHNDRDKALIAVQFEAGLRGGELYDLRVGDIFDGDHSTGIHVDGKEGERTVHLIWAVPWLQDWVSEHPTGDTTDYLWAKLSDPDRPSYNTWLGYFKAAAERAGVSKDVTPTNLRKSNTRWLIKRGLKTPRIEDRQGRERGSEHTARYLARFGDESNERAYAQVQGVEVEADDEGGEVAPVPCPRCGELVPRHRDFCEGCRFSMDLEAQDLLDTVDELIDERVVDADDAATREDLVELRSGVKSDPSRLDKDDLHDLASSLSFD</sequence>
<evidence type="ECO:0000256" key="1">
    <source>
        <dbReference type="ARBA" id="ARBA00022908"/>
    </source>
</evidence>
<dbReference type="InterPro" id="IPR011010">
    <property type="entry name" value="DNA_brk_join_enz"/>
</dbReference>
<proteinExistence type="predicted"/>
<protein>
    <submittedName>
        <fullName evidence="6">Tyrosine-type recombinase/integrase</fullName>
    </submittedName>
</protein>
<dbReference type="Gene3D" id="1.10.443.10">
    <property type="entry name" value="Intergrase catalytic core"/>
    <property type="match status" value="1"/>
</dbReference>
<evidence type="ECO:0000313" key="6">
    <source>
        <dbReference type="EMBL" id="QLH81017.1"/>
    </source>
</evidence>
<evidence type="ECO:0000256" key="4">
    <source>
        <dbReference type="SAM" id="MobiDB-lite"/>
    </source>
</evidence>
<dbReference type="Proteomes" id="UP000509346">
    <property type="component" value="Chromosome"/>
</dbReference>
<reference evidence="6 7" key="1">
    <citation type="submission" date="2020-07" db="EMBL/GenBank/DDBJ databases">
        <title>Halosimplex litoreum sp. nov. and Halosimplex rubrum sp. nov., isolated from different salt environments.</title>
        <authorList>
            <person name="Cui H."/>
        </authorList>
    </citation>
    <scope>NUCLEOTIDE SEQUENCE [LARGE SCALE GENOMIC DNA]</scope>
    <source>
        <strain evidence="6 7">R2</strain>
    </source>
</reference>
<dbReference type="EMBL" id="CP058909">
    <property type="protein sequence ID" value="QLH81017.1"/>
    <property type="molecule type" value="Genomic_DNA"/>
</dbReference>
<evidence type="ECO:0000256" key="2">
    <source>
        <dbReference type="ARBA" id="ARBA00023125"/>
    </source>
</evidence>
<dbReference type="GO" id="GO:0006310">
    <property type="term" value="P:DNA recombination"/>
    <property type="evidence" value="ECO:0007669"/>
    <property type="project" value="UniProtKB-KW"/>
</dbReference>
<feature type="domain" description="Tyr recombinase" evidence="5">
    <location>
        <begin position="168"/>
        <end position="345"/>
    </location>
</feature>
<keyword evidence="2" id="KW-0238">DNA-binding</keyword>
<dbReference type="SUPFAM" id="SSF56349">
    <property type="entry name" value="DNA breaking-rejoining enzymes"/>
    <property type="match status" value="1"/>
</dbReference>
<dbReference type="OrthoDB" id="144892at2157"/>
<dbReference type="CDD" id="cd00397">
    <property type="entry name" value="DNA_BRE_C"/>
    <property type="match status" value="1"/>
</dbReference>
<evidence type="ECO:0000259" key="5">
    <source>
        <dbReference type="PROSITE" id="PS51898"/>
    </source>
</evidence>
<dbReference type="GeneID" id="56081906"/>
<evidence type="ECO:0000256" key="3">
    <source>
        <dbReference type="ARBA" id="ARBA00023172"/>
    </source>
</evidence>
<dbReference type="KEGG" id="hpel:HZS54_04915"/>
<feature type="compositionally biased region" description="Basic and acidic residues" evidence="4">
    <location>
        <begin position="426"/>
        <end position="439"/>
    </location>
</feature>
<dbReference type="Pfam" id="PF00589">
    <property type="entry name" value="Phage_integrase"/>
    <property type="match status" value="1"/>
</dbReference>
<name>A0A7D5P517_9EURY</name>
<dbReference type="InterPro" id="IPR002104">
    <property type="entry name" value="Integrase_catalytic"/>
</dbReference>
<accession>A0A7D5P517</accession>
<dbReference type="InterPro" id="IPR050090">
    <property type="entry name" value="Tyrosine_recombinase_XerCD"/>
</dbReference>